<name>B7LQ81_ESCF3</name>
<dbReference type="Proteomes" id="UP000000745">
    <property type="component" value="Chromosome"/>
</dbReference>
<proteinExistence type="predicted"/>
<protein>
    <recommendedName>
        <fullName evidence="1">EAL domain-containing protein</fullName>
    </recommendedName>
</protein>
<dbReference type="Pfam" id="PF00563">
    <property type="entry name" value="EAL"/>
    <property type="match status" value="1"/>
</dbReference>
<gene>
    <name evidence="2" type="ordered locus">EFER_1357</name>
</gene>
<dbReference type="HOGENOM" id="CLU_089254_1_1_6"/>
<evidence type="ECO:0000313" key="3">
    <source>
        <dbReference type="Proteomes" id="UP000000745"/>
    </source>
</evidence>
<keyword evidence="3" id="KW-1185">Reference proteome</keyword>
<dbReference type="InterPro" id="IPR001633">
    <property type="entry name" value="EAL_dom"/>
</dbReference>
<evidence type="ECO:0000259" key="1">
    <source>
        <dbReference type="Pfam" id="PF00563"/>
    </source>
</evidence>
<feature type="domain" description="EAL" evidence="1">
    <location>
        <begin position="25"/>
        <end position="237"/>
    </location>
</feature>
<dbReference type="EMBL" id="CU928158">
    <property type="protein sequence ID" value="CAQ88878.1"/>
    <property type="molecule type" value="Genomic_DNA"/>
</dbReference>
<reference evidence="3" key="1">
    <citation type="journal article" date="2009" name="PLoS Genet.">
        <title>Organised genome dynamics in the Escherichia coli species results in highly diverse adaptive paths.</title>
        <authorList>
            <person name="Touchon M."/>
            <person name="Hoede C."/>
            <person name="Tenaillon O."/>
            <person name="Barbe V."/>
            <person name="Baeriswyl S."/>
            <person name="Bidet P."/>
            <person name="Bingen E."/>
            <person name="Bonacorsi S."/>
            <person name="Bouchier C."/>
            <person name="Bouvet O."/>
            <person name="Calteau A."/>
            <person name="Chiapello H."/>
            <person name="Clermont O."/>
            <person name="Cruveiller S."/>
            <person name="Danchin A."/>
            <person name="Diard M."/>
            <person name="Dossat C."/>
            <person name="Karoui M.E."/>
            <person name="Frapy E."/>
            <person name="Garry L."/>
            <person name="Ghigo J.M."/>
            <person name="Gilles A.M."/>
            <person name="Johnson J."/>
            <person name="Le Bouguenec C."/>
            <person name="Lescat M."/>
            <person name="Mangenot S."/>
            <person name="Martinez-Jehanne V."/>
            <person name="Matic I."/>
            <person name="Nassif X."/>
            <person name="Oztas S."/>
            <person name="Petit M.A."/>
            <person name="Pichon C."/>
            <person name="Rouy Z."/>
            <person name="Ruf C.S."/>
            <person name="Schneider D."/>
            <person name="Tourret J."/>
            <person name="Vacherie B."/>
            <person name="Vallenet D."/>
            <person name="Medigue C."/>
            <person name="Rocha E.P.C."/>
            <person name="Denamur E."/>
        </authorList>
    </citation>
    <scope>NUCLEOTIDE SEQUENCE [LARGE SCALE GENOMIC DNA]</scope>
    <source>
        <strain evidence="3">ATCC 35469 / DSM 13698 / BCRC 15582 / CCUG 18766 / IAM 14443 / JCM 21226 / LMG 7866 / NBRC 102419 / NCTC 12128 / CDC 0568-73</strain>
    </source>
</reference>
<organism evidence="2 3">
    <name type="scientific">Escherichia fergusonii (strain ATCC 35469 / DSM 13698 / CCUG 18766 / IAM 14443 / JCM 21226 / LMG 7866 / NBRC 102419 / NCTC 12128 / CDC 0568-73)</name>
    <dbReference type="NCBI Taxonomy" id="585054"/>
    <lineage>
        <taxon>Bacteria</taxon>
        <taxon>Pseudomonadati</taxon>
        <taxon>Pseudomonadota</taxon>
        <taxon>Gammaproteobacteria</taxon>
        <taxon>Enterobacterales</taxon>
        <taxon>Enterobacteriaceae</taxon>
        <taxon>Escherichia</taxon>
    </lineage>
</organism>
<dbReference type="SUPFAM" id="SSF141868">
    <property type="entry name" value="EAL domain-like"/>
    <property type="match status" value="1"/>
</dbReference>
<sequence>MVQGGKRCFVFKGYNMKISLDNNYHSELYFLPARNYQNKLIGLTVFTNFVSDDGQVRIPTELVIPRMSGEQQYRLFKEQLDVIERCQHFFMQHNLLAWVYLSAPIAESLLNDDETLMRILRLSFIELLINENDVEIARGVINPSLIALSHQFALVLANFGAGELSTKAIFEDLFKRVIFDKSFVHKQSSRLSFEPFIRAIIAQISVHTESLMVCGIDSDKLFQQVMPFHFFAMQGGLWPAVATKHVTTLVQ</sequence>
<evidence type="ECO:0000313" key="2">
    <source>
        <dbReference type="EMBL" id="CAQ88878.1"/>
    </source>
</evidence>
<dbReference type="Gene3D" id="3.20.20.450">
    <property type="entry name" value="EAL domain"/>
    <property type="match status" value="1"/>
</dbReference>
<dbReference type="AlphaFoldDB" id="B7LQ81"/>
<dbReference type="InterPro" id="IPR035919">
    <property type="entry name" value="EAL_sf"/>
</dbReference>
<dbReference type="KEGG" id="efe:EFER_1357"/>
<accession>B7LQ81</accession>